<dbReference type="InterPro" id="IPR036388">
    <property type="entry name" value="WH-like_DNA-bd_sf"/>
</dbReference>
<dbReference type="AlphaFoldDB" id="A0A1M6HC02"/>
<dbReference type="EMBL" id="FQZQ01000006">
    <property type="protein sequence ID" value="SHJ19654.1"/>
    <property type="molecule type" value="Genomic_DNA"/>
</dbReference>
<gene>
    <name evidence="2" type="ORF">SAMN05444000_1068</name>
</gene>
<evidence type="ECO:0000256" key="1">
    <source>
        <dbReference type="SAM" id="MobiDB-lite"/>
    </source>
</evidence>
<dbReference type="STRING" id="1470563.SAMN05444000_1068"/>
<sequence>MAPRKEGNEHFARMTRQHMERPAWRALSLPAQAIYPWLKLEWKGPKANNNGKIELSLRQIADRVGCNAKTAMRAMQDLQRKGWVVVKKSASLGMAGEARSHQVELTEIACPPETRPSYLFLQWIEGSEFPVVAVKTNNPSGKNGKQNPVPSKGTTRSVKGNEQNNHVPPKGTACSTKGNEQPSYSTSPVPLKGTSLSTKGMGEEPQHSTAEEIGDE</sequence>
<evidence type="ECO:0000313" key="3">
    <source>
        <dbReference type="Proteomes" id="UP000183982"/>
    </source>
</evidence>
<dbReference type="InterPro" id="IPR036390">
    <property type="entry name" value="WH_DNA-bd_sf"/>
</dbReference>
<feature type="compositionally biased region" description="Polar residues" evidence="1">
    <location>
        <begin position="135"/>
        <end position="166"/>
    </location>
</feature>
<accession>A0A1M6HC02</accession>
<evidence type="ECO:0008006" key="4">
    <source>
        <dbReference type="Google" id="ProtNLM"/>
    </source>
</evidence>
<organism evidence="2 3">
    <name type="scientific">Shimia gijangensis</name>
    <dbReference type="NCBI Taxonomy" id="1470563"/>
    <lineage>
        <taxon>Bacteria</taxon>
        <taxon>Pseudomonadati</taxon>
        <taxon>Pseudomonadota</taxon>
        <taxon>Alphaproteobacteria</taxon>
        <taxon>Rhodobacterales</taxon>
        <taxon>Roseobacteraceae</taxon>
    </lineage>
</organism>
<dbReference type="SUPFAM" id="SSF46785">
    <property type="entry name" value="Winged helix' DNA-binding domain"/>
    <property type="match status" value="1"/>
</dbReference>
<reference evidence="3" key="1">
    <citation type="submission" date="2016-11" db="EMBL/GenBank/DDBJ databases">
        <authorList>
            <person name="Varghese N."/>
            <person name="Submissions S."/>
        </authorList>
    </citation>
    <scope>NUCLEOTIDE SEQUENCE [LARGE SCALE GENOMIC DNA]</scope>
    <source>
        <strain evidence="3">DSM 100564</strain>
    </source>
</reference>
<evidence type="ECO:0000313" key="2">
    <source>
        <dbReference type="EMBL" id="SHJ19654.1"/>
    </source>
</evidence>
<feature type="compositionally biased region" description="Basic and acidic residues" evidence="1">
    <location>
        <begin position="201"/>
        <end position="210"/>
    </location>
</feature>
<protein>
    <recommendedName>
        <fullName evidence="4">Helix-turn-helix domain-containing protein</fullName>
    </recommendedName>
</protein>
<feature type="compositionally biased region" description="Polar residues" evidence="1">
    <location>
        <begin position="173"/>
        <end position="198"/>
    </location>
</feature>
<proteinExistence type="predicted"/>
<name>A0A1M6HC02_9RHOB</name>
<dbReference type="RefSeq" id="WP_175556908.1">
    <property type="nucleotide sequence ID" value="NZ_FQZQ01000006.1"/>
</dbReference>
<dbReference type="Gene3D" id="1.10.10.10">
    <property type="entry name" value="Winged helix-like DNA-binding domain superfamily/Winged helix DNA-binding domain"/>
    <property type="match status" value="1"/>
</dbReference>
<keyword evidence="3" id="KW-1185">Reference proteome</keyword>
<feature type="region of interest" description="Disordered" evidence="1">
    <location>
        <begin position="135"/>
        <end position="216"/>
    </location>
</feature>
<dbReference type="Proteomes" id="UP000183982">
    <property type="component" value="Unassembled WGS sequence"/>
</dbReference>